<comment type="caution">
    <text evidence="5">The sequence shown here is derived from an EMBL/GenBank/DDBJ whole genome shotgun (WGS) entry which is preliminary data.</text>
</comment>
<dbReference type="InterPro" id="IPR029056">
    <property type="entry name" value="Ribokinase-like"/>
</dbReference>
<dbReference type="InterPro" id="IPR011611">
    <property type="entry name" value="PfkB_dom"/>
</dbReference>
<dbReference type="OrthoDB" id="9776822at2"/>
<keyword evidence="6" id="KW-1185">Reference proteome</keyword>
<evidence type="ECO:0000259" key="4">
    <source>
        <dbReference type="Pfam" id="PF00294"/>
    </source>
</evidence>
<evidence type="ECO:0000256" key="2">
    <source>
        <dbReference type="ARBA" id="ARBA00022679"/>
    </source>
</evidence>
<dbReference type="Pfam" id="PF00294">
    <property type="entry name" value="PfkB"/>
    <property type="match status" value="1"/>
</dbReference>
<evidence type="ECO:0000256" key="1">
    <source>
        <dbReference type="ARBA" id="ARBA00010688"/>
    </source>
</evidence>
<dbReference type="Gene3D" id="3.40.1190.20">
    <property type="match status" value="1"/>
</dbReference>
<sequence>MRILSIGEVMIEMSGGESRQGSAVGGDWRMGYAGDTLNTLWYARAGLDPQRDTVAYFTALGDDRFSDRILAFLNDAGIDTGAIRRLPGRRPGLYMIEQVDGDRRFTYWRETSAARRLAEDEDALRSAIGAADCVYLSGITLAILPPDARAALIGECRKARDAGRLVAFDPNIRPALWAGRDEACEAVMAMAEAASVVLPSFDDEEAAFGDSDPAATIERYAKAGVREVAVKNGAGSMTYRSGEERGEVPALTDVEVVDATGAGDSFNGAYLGARLAGSSVAEAVKAGRDMAARVVGVHGALASFADPGNRWRRRGS</sequence>
<evidence type="ECO:0000313" key="5">
    <source>
        <dbReference type="EMBL" id="RFC62951.1"/>
    </source>
</evidence>
<dbReference type="EMBL" id="QURL01000005">
    <property type="protein sequence ID" value="RFC62951.1"/>
    <property type="molecule type" value="Genomic_DNA"/>
</dbReference>
<dbReference type="PANTHER" id="PTHR43085">
    <property type="entry name" value="HEXOKINASE FAMILY MEMBER"/>
    <property type="match status" value="1"/>
</dbReference>
<reference evidence="5 6" key="1">
    <citation type="submission" date="2018-08" db="EMBL/GenBank/DDBJ databases">
        <title>Fulvimarina sp. 85, whole genome shotgun sequence.</title>
        <authorList>
            <person name="Tuo L."/>
        </authorList>
    </citation>
    <scope>NUCLEOTIDE SEQUENCE [LARGE SCALE GENOMIC DNA]</scope>
    <source>
        <strain evidence="5 6">85</strain>
    </source>
</reference>
<keyword evidence="3 5" id="KW-0418">Kinase</keyword>
<dbReference type="GO" id="GO:0005829">
    <property type="term" value="C:cytosol"/>
    <property type="evidence" value="ECO:0007669"/>
    <property type="project" value="TreeGrafter"/>
</dbReference>
<keyword evidence="2" id="KW-0808">Transferase</keyword>
<organism evidence="5 6">
    <name type="scientific">Fulvimarina endophytica</name>
    <dbReference type="NCBI Taxonomy" id="2293836"/>
    <lineage>
        <taxon>Bacteria</taxon>
        <taxon>Pseudomonadati</taxon>
        <taxon>Pseudomonadota</taxon>
        <taxon>Alphaproteobacteria</taxon>
        <taxon>Hyphomicrobiales</taxon>
        <taxon>Aurantimonadaceae</taxon>
        <taxon>Fulvimarina</taxon>
    </lineage>
</organism>
<dbReference type="GO" id="GO:0019698">
    <property type="term" value="P:D-galacturonate catabolic process"/>
    <property type="evidence" value="ECO:0007669"/>
    <property type="project" value="TreeGrafter"/>
</dbReference>
<dbReference type="InterPro" id="IPR050306">
    <property type="entry name" value="PfkB_Carbo_kinase"/>
</dbReference>
<feature type="domain" description="Carbohydrate kinase PfkB" evidence="4">
    <location>
        <begin position="3"/>
        <end position="302"/>
    </location>
</feature>
<dbReference type="PANTHER" id="PTHR43085:SF15">
    <property type="entry name" value="2-DEHYDRO-3-DEOXYGLUCONOKINASE"/>
    <property type="match status" value="1"/>
</dbReference>
<protein>
    <submittedName>
        <fullName evidence="5">Sugar kinase</fullName>
    </submittedName>
</protein>
<proteinExistence type="inferred from homology"/>
<dbReference type="RefSeq" id="WP_116683768.1">
    <property type="nucleotide sequence ID" value="NZ_QURL01000005.1"/>
</dbReference>
<evidence type="ECO:0000313" key="6">
    <source>
        <dbReference type="Proteomes" id="UP000264310"/>
    </source>
</evidence>
<comment type="similarity">
    <text evidence="1">Belongs to the carbohydrate kinase PfkB family.</text>
</comment>
<dbReference type="GO" id="GO:0008673">
    <property type="term" value="F:2-dehydro-3-deoxygluconokinase activity"/>
    <property type="evidence" value="ECO:0007669"/>
    <property type="project" value="TreeGrafter"/>
</dbReference>
<gene>
    <name evidence="5" type="ORF">DYI37_13450</name>
</gene>
<dbReference type="GO" id="GO:0006974">
    <property type="term" value="P:DNA damage response"/>
    <property type="evidence" value="ECO:0007669"/>
    <property type="project" value="TreeGrafter"/>
</dbReference>
<dbReference type="Proteomes" id="UP000264310">
    <property type="component" value="Unassembled WGS sequence"/>
</dbReference>
<accession>A0A371X143</accession>
<dbReference type="CDD" id="cd01166">
    <property type="entry name" value="KdgK"/>
    <property type="match status" value="1"/>
</dbReference>
<evidence type="ECO:0000256" key="3">
    <source>
        <dbReference type="ARBA" id="ARBA00022777"/>
    </source>
</evidence>
<dbReference type="GO" id="GO:0042840">
    <property type="term" value="P:D-glucuronate catabolic process"/>
    <property type="evidence" value="ECO:0007669"/>
    <property type="project" value="TreeGrafter"/>
</dbReference>
<dbReference type="AlphaFoldDB" id="A0A371X143"/>
<name>A0A371X143_9HYPH</name>
<dbReference type="SUPFAM" id="SSF53613">
    <property type="entry name" value="Ribokinase-like"/>
    <property type="match status" value="1"/>
</dbReference>